<name>A0A1W6MQ86_9HYPH</name>
<feature type="compositionally biased region" description="Basic and acidic residues" evidence="1">
    <location>
        <begin position="65"/>
        <end position="94"/>
    </location>
</feature>
<feature type="region of interest" description="Disordered" evidence="1">
    <location>
        <begin position="63"/>
        <end position="105"/>
    </location>
</feature>
<dbReference type="KEGG" id="mbry:B1812_00285"/>
<organism evidence="2 3">
    <name type="scientific">Methylocystis bryophila</name>
    <dbReference type="NCBI Taxonomy" id="655015"/>
    <lineage>
        <taxon>Bacteria</taxon>
        <taxon>Pseudomonadati</taxon>
        <taxon>Pseudomonadota</taxon>
        <taxon>Alphaproteobacteria</taxon>
        <taxon>Hyphomicrobiales</taxon>
        <taxon>Methylocystaceae</taxon>
        <taxon>Methylocystis</taxon>
    </lineage>
</organism>
<dbReference type="Pfam" id="PF11387">
    <property type="entry name" value="DUF2795"/>
    <property type="match status" value="1"/>
</dbReference>
<dbReference type="InterPro" id="IPR021527">
    <property type="entry name" value="DUF2795"/>
</dbReference>
<sequence length="105" mass="11083">MTRGLGGVSPANVTHHLSGVNFPARKQDLVKKAKANGADRDILEMIEDMPDMDFENMADVMKAYGEADRGRGEQGGSSERDAGESEHSSGRGEPEGGGGGRGRSH</sequence>
<protein>
    <recommendedName>
        <fullName evidence="4">DUF2795 domain-containing protein</fullName>
    </recommendedName>
</protein>
<evidence type="ECO:0000313" key="3">
    <source>
        <dbReference type="Proteomes" id="UP000193978"/>
    </source>
</evidence>
<feature type="compositionally biased region" description="Gly residues" evidence="1">
    <location>
        <begin position="95"/>
        <end position="105"/>
    </location>
</feature>
<evidence type="ECO:0000313" key="2">
    <source>
        <dbReference type="EMBL" id="ARN79760.1"/>
    </source>
</evidence>
<keyword evidence="3" id="KW-1185">Reference proteome</keyword>
<evidence type="ECO:0000256" key="1">
    <source>
        <dbReference type="SAM" id="MobiDB-lite"/>
    </source>
</evidence>
<evidence type="ECO:0008006" key="4">
    <source>
        <dbReference type="Google" id="ProtNLM"/>
    </source>
</evidence>
<proteinExistence type="predicted"/>
<dbReference type="AlphaFoldDB" id="A0A1W6MQ86"/>
<feature type="region of interest" description="Disordered" evidence="1">
    <location>
        <begin position="1"/>
        <end position="25"/>
    </location>
</feature>
<dbReference type="Proteomes" id="UP000193978">
    <property type="component" value="Chromosome"/>
</dbReference>
<gene>
    <name evidence="2" type="ORF">B1812_00285</name>
</gene>
<dbReference type="OrthoDB" id="3078349at2"/>
<reference evidence="2 3" key="1">
    <citation type="submission" date="2017-02" db="EMBL/GenBank/DDBJ databases">
        <authorList>
            <person name="Peterson S.W."/>
        </authorList>
    </citation>
    <scope>NUCLEOTIDE SEQUENCE [LARGE SCALE GENOMIC DNA]</scope>
    <source>
        <strain evidence="2 3">S285</strain>
    </source>
</reference>
<dbReference type="STRING" id="655015.B1812_00285"/>
<dbReference type="EMBL" id="CP019948">
    <property type="protein sequence ID" value="ARN79760.1"/>
    <property type="molecule type" value="Genomic_DNA"/>
</dbReference>
<dbReference type="RefSeq" id="WP_085769805.1">
    <property type="nucleotide sequence ID" value="NZ_AP027149.1"/>
</dbReference>
<accession>A0A1W6MQ86</accession>